<protein>
    <recommendedName>
        <fullName evidence="3">Cell division control protein</fullName>
    </recommendedName>
</protein>
<dbReference type="RefSeq" id="XP_066828286.1">
    <property type="nucleotide sequence ID" value="XM_066971226.1"/>
</dbReference>
<evidence type="ECO:0000259" key="6">
    <source>
        <dbReference type="Pfam" id="PF22606"/>
    </source>
</evidence>
<dbReference type="InterPro" id="IPR049945">
    <property type="entry name" value="AAA_22"/>
</dbReference>
<organism evidence="7 8">
    <name type="scientific">Lodderomyces beijingensis</name>
    <dbReference type="NCBI Taxonomy" id="1775926"/>
    <lineage>
        <taxon>Eukaryota</taxon>
        <taxon>Fungi</taxon>
        <taxon>Dikarya</taxon>
        <taxon>Ascomycota</taxon>
        <taxon>Saccharomycotina</taxon>
        <taxon>Pichiomycetes</taxon>
        <taxon>Debaryomycetaceae</taxon>
        <taxon>Candida/Lodderomyces clade</taxon>
        <taxon>Lodderomyces</taxon>
    </lineage>
</organism>
<evidence type="ECO:0000256" key="4">
    <source>
        <dbReference type="SAM" id="MobiDB-lite"/>
    </source>
</evidence>
<evidence type="ECO:0000256" key="2">
    <source>
        <dbReference type="ARBA" id="ARBA00022705"/>
    </source>
</evidence>
<accession>A0ABP0ZG37</accession>
<feature type="domain" description="ORC1/DEAH AAA+ ATPase" evidence="5">
    <location>
        <begin position="153"/>
        <end position="292"/>
    </location>
</feature>
<dbReference type="Gene3D" id="3.40.50.300">
    <property type="entry name" value="P-loop containing nucleotide triphosphate hydrolases"/>
    <property type="match status" value="1"/>
</dbReference>
<feature type="compositionally biased region" description="Polar residues" evidence="4">
    <location>
        <begin position="1"/>
        <end position="10"/>
    </location>
</feature>
<dbReference type="EMBL" id="OZ022406">
    <property type="protein sequence ID" value="CAK9436826.1"/>
    <property type="molecule type" value="Genomic_DNA"/>
</dbReference>
<dbReference type="GeneID" id="92206544"/>
<evidence type="ECO:0000259" key="5">
    <source>
        <dbReference type="Pfam" id="PF13401"/>
    </source>
</evidence>
<evidence type="ECO:0000313" key="8">
    <source>
        <dbReference type="Proteomes" id="UP001497383"/>
    </source>
</evidence>
<dbReference type="InterPro" id="IPR016314">
    <property type="entry name" value="Cdc6/18"/>
</dbReference>
<dbReference type="InterPro" id="IPR027417">
    <property type="entry name" value="P-loop_NTPase"/>
</dbReference>
<dbReference type="Pfam" id="PF22606">
    <property type="entry name" value="Cdc6-ORC-like_ATPase_lid"/>
    <property type="match status" value="1"/>
</dbReference>
<dbReference type="SUPFAM" id="SSF52540">
    <property type="entry name" value="P-loop containing nucleoside triphosphate hydrolases"/>
    <property type="match status" value="1"/>
</dbReference>
<reference evidence="7 8" key="1">
    <citation type="submission" date="2024-03" db="EMBL/GenBank/DDBJ databases">
        <authorList>
            <person name="Brejova B."/>
        </authorList>
    </citation>
    <scope>NUCLEOTIDE SEQUENCE [LARGE SCALE GENOMIC DNA]</scope>
    <source>
        <strain evidence="7 8">CBS 14171</strain>
    </source>
</reference>
<name>A0ABP0ZG37_9ASCO</name>
<comment type="similarity">
    <text evidence="1 3">Belongs to the CDC6/cdc18 family.</text>
</comment>
<dbReference type="PANTHER" id="PTHR10763:SF26">
    <property type="entry name" value="CELL DIVISION CONTROL PROTEIN 6 HOMOLOG"/>
    <property type="match status" value="1"/>
</dbReference>
<feature type="region of interest" description="Disordered" evidence="4">
    <location>
        <begin position="1"/>
        <end position="105"/>
    </location>
</feature>
<evidence type="ECO:0000256" key="3">
    <source>
        <dbReference type="PIRNR" id="PIRNR001767"/>
    </source>
</evidence>
<gene>
    <name evidence="7" type="ORF">LODBEIA_P13480</name>
</gene>
<dbReference type="Gene3D" id="1.10.8.60">
    <property type="match status" value="1"/>
</dbReference>
<dbReference type="PIRSF" id="PIRSF001767">
    <property type="entry name" value="Cdc6"/>
    <property type="match status" value="1"/>
</dbReference>
<proteinExistence type="inferred from homology"/>
<dbReference type="Proteomes" id="UP001497383">
    <property type="component" value="Chromosome 2"/>
</dbReference>
<dbReference type="InterPro" id="IPR050311">
    <property type="entry name" value="ORC1/CDC6"/>
</dbReference>
<sequence>MYSITPASTPTRRKRPLRDVSNSHKDHVQLPPTPTKTPSPKNNKKLKLDVESASISCKRKLVFTPTPKKETKQDEIDLPTTPSPSPSTRPSKSISVPRSRSRSNIRTSIYSQCKNLFQRGYNGQGENGSVLVGREAEASFLNNFIQQSIASNQASSLYISGPPGTGKTAQVSLSLRQFQHLPNVKIANINCMTLSTPESIYHELYCSLVDDQVNSSVATTPRKKKTYDNLLSLLNHQVQTDKIEHVQIMVLILDELEALLTRSQQVLYSLFSIANANSKVPTRIKVVLVGISNTLDLNNKFLPKLFHNDLIPESLQFLPYSAAQIKSIIQSRLEPLDDSLFHPAALQFCCQKAASLSGDLRKAFDICYKSIELVEREQQQQQKENRESDVEVAKAKVMISHIAKVCTESFQNDKSIAELNLFQKAILCQLFNCQVEFKFRDVTINQFFDFYQRQGQVNKILGGVKYGDFLEILTALESNNCIVLGGAKATMRNSTSKKRVANDGGMKCVKLNVEYDEIAKAIEGIELLKKVLKKRTTVAERLSAL</sequence>
<dbReference type="CDD" id="cd00009">
    <property type="entry name" value="AAA"/>
    <property type="match status" value="1"/>
</dbReference>
<feature type="domain" description="Cdc6/ORC1-like ATPase lid" evidence="6">
    <location>
        <begin position="320"/>
        <end position="377"/>
    </location>
</feature>
<dbReference type="PANTHER" id="PTHR10763">
    <property type="entry name" value="CELL DIVISION CONTROL PROTEIN 6-RELATED"/>
    <property type="match status" value="1"/>
</dbReference>
<evidence type="ECO:0000313" key="7">
    <source>
        <dbReference type="EMBL" id="CAK9436826.1"/>
    </source>
</evidence>
<feature type="compositionally biased region" description="Basic and acidic residues" evidence="4">
    <location>
        <begin position="17"/>
        <end position="28"/>
    </location>
</feature>
<evidence type="ECO:0000256" key="1">
    <source>
        <dbReference type="ARBA" id="ARBA00006184"/>
    </source>
</evidence>
<keyword evidence="2" id="KW-0235">DNA replication</keyword>
<keyword evidence="8" id="KW-1185">Reference proteome</keyword>
<dbReference type="InterPro" id="IPR054425">
    <property type="entry name" value="Cdc6_ORC1-like_ATPase_lid"/>
</dbReference>
<dbReference type="Pfam" id="PF13401">
    <property type="entry name" value="AAA_22"/>
    <property type="match status" value="1"/>
</dbReference>